<comment type="pathway">
    <text evidence="5">Cofactor biosynthesis; NAD(+) biosynthesis; NAD(+) from deamido-NAD(+) (L-Gln route): step 1/1.</text>
</comment>
<dbReference type="Gene3D" id="3.60.110.10">
    <property type="entry name" value="Carbon-nitrogen hydrolase"/>
    <property type="match status" value="1"/>
</dbReference>
<dbReference type="CDD" id="cd00553">
    <property type="entry name" value="NAD_synthase"/>
    <property type="match status" value="1"/>
</dbReference>
<proteinExistence type="inferred from homology"/>
<dbReference type="Proteomes" id="UP000008834">
    <property type="component" value="Chromosome"/>
</dbReference>
<dbReference type="GO" id="GO:0009435">
    <property type="term" value="P:NAD+ biosynthetic process"/>
    <property type="evidence" value="ECO:0007669"/>
    <property type="project" value="UniProtKB-UniRule"/>
</dbReference>
<dbReference type="AlphaFoldDB" id="A0AA34R440"/>
<dbReference type="InterPro" id="IPR014445">
    <property type="entry name" value="Gln-dep_NAD_synthase"/>
</dbReference>
<evidence type="ECO:0000256" key="5">
    <source>
        <dbReference type="PIRNR" id="PIRNR006630"/>
    </source>
</evidence>
<evidence type="ECO:0000256" key="2">
    <source>
        <dbReference type="ARBA" id="ARBA00022741"/>
    </source>
</evidence>
<evidence type="ECO:0000256" key="6">
    <source>
        <dbReference type="RuleBase" id="RU003811"/>
    </source>
</evidence>
<dbReference type="PANTHER" id="PTHR23090:SF9">
    <property type="entry name" value="GLUTAMINE-DEPENDENT NAD(+) SYNTHETASE"/>
    <property type="match status" value="1"/>
</dbReference>
<dbReference type="InterPro" id="IPR003694">
    <property type="entry name" value="NAD_synthase"/>
</dbReference>
<keyword evidence="2 5" id="KW-0547">Nucleotide-binding</keyword>
<comment type="catalytic activity">
    <reaction evidence="5">
        <text>deamido-NAD(+) + L-glutamine + ATP + H2O = L-glutamate + AMP + diphosphate + NAD(+) + H(+)</text>
        <dbReference type="Rhea" id="RHEA:24384"/>
        <dbReference type="ChEBI" id="CHEBI:15377"/>
        <dbReference type="ChEBI" id="CHEBI:15378"/>
        <dbReference type="ChEBI" id="CHEBI:29985"/>
        <dbReference type="ChEBI" id="CHEBI:30616"/>
        <dbReference type="ChEBI" id="CHEBI:33019"/>
        <dbReference type="ChEBI" id="CHEBI:57540"/>
        <dbReference type="ChEBI" id="CHEBI:58359"/>
        <dbReference type="ChEBI" id="CHEBI:58437"/>
        <dbReference type="ChEBI" id="CHEBI:456215"/>
        <dbReference type="EC" id="6.3.5.1"/>
    </reaction>
</comment>
<evidence type="ECO:0000256" key="4">
    <source>
        <dbReference type="ARBA" id="ARBA00023027"/>
    </source>
</evidence>
<dbReference type="NCBIfam" id="TIGR00552">
    <property type="entry name" value="nadE"/>
    <property type="match status" value="1"/>
</dbReference>
<dbReference type="GO" id="GO:0005737">
    <property type="term" value="C:cytoplasm"/>
    <property type="evidence" value="ECO:0007669"/>
    <property type="project" value="InterPro"/>
</dbReference>
<dbReference type="KEGG" id="bhr:BH0522"/>
<dbReference type="PANTHER" id="PTHR23090">
    <property type="entry name" value="NH 3 /GLUTAMINE-DEPENDENT NAD + SYNTHETASE"/>
    <property type="match status" value="1"/>
</dbReference>
<name>A0AA34R440_BORHD</name>
<evidence type="ECO:0000313" key="9">
    <source>
        <dbReference type="Proteomes" id="UP000008834"/>
    </source>
</evidence>
<dbReference type="SUPFAM" id="SSF52402">
    <property type="entry name" value="Adenine nucleotide alpha hydrolases-like"/>
    <property type="match status" value="1"/>
</dbReference>
<comment type="similarity">
    <text evidence="5">In the C-terminal section; belongs to the NAD synthetase family.</text>
</comment>
<evidence type="ECO:0000256" key="1">
    <source>
        <dbReference type="ARBA" id="ARBA00022598"/>
    </source>
</evidence>
<evidence type="ECO:0000259" key="7">
    <source>
        <dbReference type="Pfam" id="PF02540"/>
    </source>
</evidence>
<dbReference type="SUPFAM" id="SSF56317">
    <property type="entry name" value="Carbon-nitrogen hydrolase"/>
    <property type="match status" value="1"/>
</dbReference>
<dbReference type="GO" id="GO:0004359">
    <property type="term" value="F:glutaminase activity"/>
    <property type="evidence" value="ECO:0007669"/>
    <property type="project" value="InterPro"/>
</dbReference>
<dbReference type="EC" id="6.3.5.1" evidence="5"/>
<dbReference type="EMBL" id="CP000048">
    <property type="protein sequence ID" value="AAX17029.1"/>
    <property type="molecule type" value="Genomic_DNA"/>
</dbReference>
<dbReference type="PIRSF" id="PIRSF006630">
    <property type="entry name" value="NADS_GAT"/>
    <property type="match status" value="1"/>
</dbReference>
<sequence length="522" mass="59561">MLIIYFVKICIAQTKCRLFKFKQILSEFKENYEYAIQNKVDILVFPFIFIGGIEYKNLFDRAEYLSKILYCLDFIKEQVDDRLCVVFGHYSFYEGKLLDCISVVNNHRFVLTSREVNVPVLFDYKGKSIAVLNLGDELLFQGFDEKFSASFSNIDYLLIPSKSYFTGDKNNLRLEFFKKIAVKNNLEVAYANLYGTYDSIVFDGLSFFINKYGKIKQAREFKDDILFNERFHDLELDCESKIFDRLIEALISSLKEYVKLSGFDKVHLGVSGGIDSALVAYIACVALGAHRVVGVSMPSRFSSKGSVFDAKELARELGFKLIDMPIESMFQSALEFFDGYFDTKGVTEENLQARLRGIFLMSYSNANKSLLLNTGNKSEIAVGYCTLYGDSCGGIALIGDLFKRDVYSLAKYINLKEGRSVIPVDILLKEPSAELRPGQKDSDSLPRYEILDEILSQYLLKNESLELLYESFGKEVVTKVLDLYSRSEYKRRKGPMIVKVSRKAFGNDILLPISRVALTEDE</sequence>
<dbReference type="GO" id="GO:0005524">
    <property type="term" value="F:ATP binding"/>
    <property type="evidence" value="ECO:0007669"/>
    <property type="project" value="UniProtKB-UniRule"/>
</dbReference>
<gene>
    <name evidence="8" type="ordered locus">BH0522</name>
</gene>
<comment type="similarity">
    <text evidence="6">Belongs to the NAD synthetase family.</text>
</comment>
<dbReference type="Pfam" id="PF02540">
    <property type="entry name" value="NAD_synthase"/>
    <property type="match status" value="1"/>
</dbReference>
<keyword evidence="4 5" id="KW-0520">NAD</keyword>
<dbReference type="InterPro" id="IPR014729">
    <property type="entry name" value="Rossmann-like_a/b/a_fold"/>
</dbReference>
<evidence type="ECO:0000313" key="8">
    <source>
        <dbReference type="EMBL" id="AAX17029.1"/>
    </source>
</evidence>
<keyword evidence="3 5" id="KW-0067">ATP-binding</keyword>
<organism evidence="8 9">
    <name type="scientific">Borrelia hermsii (strain HS1 / DAH)</name>
    <dbReference type="NCBI Taxonomy" id="314723"/>
    <lineage>
        <taxon>Bacteria</taxon>
        <taxon>Pseudomonadati</taxon>
        <taxon>Spirochaetota</taxon>
        <taxon>Spirochaetia</taxon>
        <taxon>Spirochaetales</taxon>
        <taxon>Borreliaceae</taxon>
        <taxon>Borrelia</taxon>
    </lineage>
</organism>
<dbReference type="InterPro" id="IPR036526">
    <property type="entry name" value="C-N_Hydrolase_sf"/>
</dbReference>
<reference evidence="9" key="1">
    <citation type="submission" date="2004-12" db="EMBL/GenBank/DDBJ databases">
        <title>The genome sequence of Borrelia hermsii and Borrelia turicatae: comparative analysis of two agents of endemic N. America relapsing fever.</title>
        <authorList>
            <person name="Porcella S.F."/>
            <person name="Raffel S.J."/>
            <person name="Schrumpf M.E."/>
            <person name="Montgomery B."/>
            <person name="Smith T."/>
            <person name="Schwan T.G."/>
        </authorList>
    </citation>
    <scope>NUCLEOTIDE SEQUENCE [LARGE SCALE GENOMIC DNA]</scope>
    <source>
        <strain evidence="9">HS1 / DAH</strain>
    </source>
</reference>
<dbReference type="InterPro" id="IPR022310">
    <property type="entry name" value="NAD/GMP_synthase"/>
</dbReference>
<accession>A0AA34R440</accession>
<evidence type="ECO:0000256" key="3">
    <source>
        <dbReference type="ARBA" id="ARBA00022840"/>
    </source>
</evidence>
<keyword evidence="1 5" id="KW-0436">Ligase</keyword>
<dbReference type="FunFam" id="3.40.50.620:FF:000106">
    <property type="entry name" value="Glutamine-dependent NAD(+) synthetase"/>
    <property type="match status" value="1"/>
</dbReference>
<feature type="domain" description="NAD/GMP synthase" evidence="7">
    <location>
        <begin position="247"/>
        <end position="492"/>
    </location>
</feature>
<protein>
    <recommendedName>
        <fullName evidence="5">Glutamine-dependent NAD(+) synthetase</fullName>
        <ecNumber evidence="5">6.3.5.1</ecNumber>
    </recommendedName>
    <alternativeName>
        <fullName evidence="5">NAD(+) synthase [glutamine-hydrolyzing]</fullName>
    </alternativeName>
</protein>
<dbReference type="Gene3D" id="3.40.50.620">
    <property type="entry name" value="HUPs"/>
    <property type="match status" value="1"/>
</dbReference>
<dbReference type="GO" id="GO:0003952">
    <property type="term" value="F:NAD+ synthase (glutamine-hydrolyzing) activity"/>
    <property type="evidence" value="ECO:0007669"/>
    <property type="project" value="UniProtKB-UniRule"/>
</dbReference>